<keyword evidence="2" id="KW-1185">Reference proteome</keyword>
<organism evidence="1 2">
    <name type="scientific">Pseudomonas paracarnis</name>
    <dbReference type="NCBI Taxonomy" id="2750625"/>
    <lineage>
        <taxon>Bacteria</taxon>
        <taxon>Pseudomonadati</taxon>
        <taxon>Pseudomonadota</taxon>
        <taxon>Gammaproteobacteria</taxon>
        <taxon>Pseudomonadales</taxon>
        <taxon>Pseudomonadaceae</taxon>
        <taxon>Pseudomonas</taxon>
    </lineage>
</organism>
<dbReference type="EMBL" id="JAJGWQ010000003">
    <property type="protein sequence ID" value="MEB3782423.1"/>
    <property type="molecule type" value="Genomic_DNA"/>
</dbReference>
<protein>
    <submittedName>
        <fullName evidence="1">Uncharacterized protein</fullName>
    </submittedName>
</protein>
<name>A0ABU6BQW9_9PSED</name>
<dbReference type="RefSeq" id="WP_324835971.1">
    <property type="nucleotide sequence ID" value="NZ_JAJGWQ010000003.1"/>
</dbReference>
<comment type="caution">
    <text evidence="1">The sequence shown here is derived from an EMBL/GenBank/DDBJ whole genome shotgun (WGS) entry which is preliminary data.</text>
</comment>
<dbReference type="Proteomes" id="UP001336015">
    <property type="component" value="Unassembled WGS sequence"/>
</dbReference>
<evidence type="ECO:0000313" key="2">
    <source>
        <dbReference type="Proteomes" id="UP001336015"/>
    </source>
</evidence>
<proteinExistence type="predicted"/>
<evidence type="ECO:0000313" key="1">
    <source>
        <dbReference type="EMBL" id="MEB3782423.1"/>
    </source>
</evidence>
<sequence>MQTTYYVDLDVHNKEPEPKYRKYKVTFESSHFYKIGISVEAQQTLSVRFDIRFKNIQSPIINDQYLFTTLTPENDQIRYFLVKYQETSQSLPLSMIVQDCVNSSGRAGAGIYTLHCLTQYTPLHDLYFKSIDVSLDVCFRMYFQNLHQYTNFESVFTDENFEDCVTQFQLLEY</sequence>
<reference evidence="1 2" key="1">
    <citation type="journal article" date="2023" name="Int J Dairy Technol">
        <title>Genome based analysis of Pseudomonas paracarnis RQ057, a strain responsible for blue discoloration spoilage in processed cheese.</title>
        <authorList>
            <person name="Rodrigues Rd.S."/>
            <person name="Machado S.G."/>
            <person name="de Carvalho A.F."/>
            <person name="Nero L.A."/>
        </authorList>
    </citation>
    <scope>NUCLEOTIDE SEQUENCE [LARGE SCALE GENOMIC DNA]</scope>
    <source>
        <strain evidence="1 2">RQ057</strain>
    </source>
</reference>
<accession>A0ABU6BQW9</accession>
<gene>
    <name evidence="1" type="ORF">LLW09_07625</name>
</gene>